<evidence type="ECO:0000256" key="5">
    <source>
        <dbReference type="ARBA" id="ARBA00023077"/>
    </source>
</evidence>
<dbReference type="RefSeq" id="WP_228516914.1">
    <property type="nucleotide sequence ID" value="NZ_CP081939.1"/>
</dbReference>
<dbReference type="InterPro" id="IPR000531">
    <property type="entry name" value="Beta-barrel_TonB"/>
</dbReference>
<name>A0ABU7QK86_AVIPA</name>
<gene>
    <name evidence="10" type="ORF">M5S13_10905</name>
</gene>
<dbReference type="Proteomes" id="UP001347884">
    <property type="component" value="Unassembled WGS sequence"/>
</dbReference>
<evidence type="ECO:0000256" key="1">
    <source>
        <dbReference type="ARBA" id="ARBA00004571"/>
    </source>
</evidence>
<evidence type="ECO:0000256" key="2">
    <source>
        <dbReference type="ARBA" id="ARBA00022448"/>
    </source>
</evidence>
<keyword evidence="6 8" id="KW-0472">Membrane</keyword>
<dbReference type="PANTHER" id="PTHR32552:SF82">
    <property type="entry name" value="FCUA PROTEIN"/>
    <property type="match status" value="1"/>
</dbReference>
<feature type="domain" description="TonB-dependent receptor-like beta-barrel" evidence="9">
    <location>
        <begin position="4"/>
        <end position="254"/>
    </location>
</feature>
<evidence type="ECO:0000259" key="9">
    <source>
        <dbReference type="Pfam" id="PF00593"/>
    </source>
</evidence>
<evidence type="ECO:0000256" key="4">
    <source>
        <dbReference type="ARBA" id="ARBA00022692"/>
    </source>
</evidence>
<dbReference type="SUPFAM" id="SSF56935">
    <property type="entry name" value="Porins"/>
    <property type="match status" value="1"/>
</dbReference>
<dbReference type="Pfam" id="PF00593">
    <property type="entry name" value="TonB_dep_Rec_b-barrel"/>
    <property type="match status" value="1"/>
</dbReference>
<keyword evidence="4 8" id="KW-0812">Transmembrane</keyword>
<comment type="subcellular location">
    <subcellularLocation>
        <location evidence="1 8">Cell outer membrane</location>
        <topology evidence="1 8">Multi-pass membrane protein</topology>
    </subcellularLocation>
</comment>
<evidence type="ECO:0000256" key="8">
    <source>
        <dbReference type="PROSITE-ProRule" id="PRU01360"/>
    </source>
</evidence>
<organism evidence="10 11">
    <name type="scientific">Avibacterium paragallinarum</name>
    <name type="common">Haemophilus gallinarum</name>
    <dbReference type="NCBI Taxonomy" id="728"/>
    <lineage>
        <taxon>Bacteria</taxon>
        <taxon>Pseudomonadati</taxon>
        <taxon>Pseudomonadota</taxon>
        <taxon>Gammaproteobacteria</taxon>
        <taxon>Pasteurellales</taxon>
        <taxon>Pasteurellaceae</taxon>
        <taxon>Avibacterium</taxon>
    </lineage>
</organism>
<keyword evidence="7 8" id="KW-0998">Cell outer membrane</keyword>
<keyword evidence="10" id="KW-0675">Receptor</keyword>
<dbReference type="Gene3D" id="2.40.170.20">
    <property type="entry name" value="TonB-dependent receptor, beta-barrel domain"/>
    <property type="match status" value="1"/>
</dbReference>
<comment type="caution">
    <text evidence="10">The sequence shown here is derived from an EMBL/GenBank/DDBJ whole genome shotgun (WGS) entry which is preliminary data.</text>
</comment>
<keyword evidence="11" id="KW-1185">Reference proteome</keyword>
<accession>A0ABU7QK86</accession>
<evidence type="ECO:0000256" key="6">
    <source>
        <dbReference type="ARBA" id="ARBA00023136"/>
    </source>
</evidence>
<keyword evidence="3 8" id="KW-1134">Transmembrane beta strand</keyword>
<dbReference type="PROSITE" id="PS52016">
    <property type="entry name" value="TONB_DEPENDENT_REC_3"/>
    <property type="match status" value="1"/>
</dbReference>
<proteinExistence type="inferred from homology"/>
<dbReference type="PANTHER" id="PTHR32552">
    <property type="entry name" value="FERRICHROME IRON RECEPTOR-RELATED"/>
    <property type="match status" value="1"/>
</dbReference>
<comment type="similarity">
    <text evidence="8">Belongs to the TonB-dependent receptor family.</text>
</comment>
<dbReference type="InterPro" id="IPR036942">
    <property type="entry name" value="Beta-barrel_TonB_sf"/>
</dbReference>
<dbReference type="InterPro" id="IPR039426">
    <property type="entry name" value="TonB-dep_rcpt-like"/>
</dbReference>
<keyword evidence="2 8" id="KW-0813">Transport</keyword>
<evidence type="ECO:0000313" key="10">
    <source>
        <dbReference type="EMBL" id="MEE6042377.1"/>
    </source>
</evidence>
<protein>
    <submittedName>
        <fullName evidence="10">TonB-dependent receptor</fullName>
    </submittedName>
</protein>
<evidence type="ECO:0000313" key="11">
    <source>
        <dbReference type="Proteomes" id="UP001347884"/>
    </source>
</evidence>
<keyword evidence="5" id="KW-0798">TonB box</keyword>
<evidence type="ECO:0000256" key="3">
    <source>
        <dbReference type="ARBA" id="ARBA00022452"/>
    </source>
</evidence>
<sequence>MGFFDDQFRLTLGGRLQWIRQINYKTENSGSKHIDKDAKAHRFSPMLTLAWVPNPNLVVYGNYLEDLEPGYVDEEGTMAPPRVSRQIEIGTRKNWGEYLTTTLSLYQISRPGIISPNYAKKYHRTSGEVQGKERNQGIELNLYANLLEGHLRPNLGITYNKGELINYSSYSGEMINGSQVASPRIISKAGIEWELTFAPNLLLNASIQYYGKSYQKYDKSFKFPAYTTVDLGAKYQFKLNETQSLILRTGIENLFNKHYWQVQRGKYDRSFALVGMPRTYWAKIEYSF</sequence>
<reference evidence="10 11" key="1">
    <citation type="journal article" date="2022" name="Front. Microbiol.">
        <title>Commensal bacteria contribute to the growth of multidrug-resistant Avibacterium paragallinarum in chickens.</title>
        <authorList>
            <person name="Zhu J."/>
            <person name="Chen Y."/>
            <person name="Wu Y."/>
            <person name="Wang Y."/>
            <person name="Zhu K."/>
        </authorList>
    </citation>
    <scope>NUCLEOTIDE SEQUENCE [LARGE SCALE GENOMIC DNA]</scope>
    <source>
        <strain evidence="10 11">AV25</strain>
    </source>
</reference>
<evidence type="ECO:0000256" key="7">
    <source>
        <dbReference type="ARBA" id="ARBA00023237"/>
    </source>
</evidence>
<dbReference type="EMBL" id="JAMDKF010000030">
    <property type="protein sequence ID" value="MEE6042377.1"/>
    <property type="molecule type" value="Genomic_DNA"/>
</dbReference>